<feature type="region of interest" description="Disordered" evidence="1">
    <location>
        <begin position="1"/>
        <end position="22"/>
    </location>
</feature>
<feature type="region of interest" description="Disordered" evidence="1">
    <location>
        <begin position="90"/>
        <end position="190"/>
    </location>
</feature>
<feature type="compositionally biased region" description="Basic and acidic residues" evidence="1">
    <location>
        <begin position="112"/>
        <end position="122"/>
    </location>
</feature>
<evidence type="ECO:0000313" key="3">
    <source>
        <dbReference type="Proteomes" id="UP001430848"/>
    </source>
</evidence>
<name>A0ABR1P479_DIAER</name>
<feature type="compositionally biased region" description="Basic and acidic residues" evidence="1">
    <location>
        <begin position="222"/>
        <end position="231"/>
    </location>
</feature>
<feature type="region of interest" description="Disordered" evidence="1">
    <location>
        <begin position="215"/>
        <end position="242"/>
    </location>
</feature>
<protein>
    <recommendedName>
        <fullName evidence="4">Vegetative cell wall protein gp1</fullName>
    </recommendedName>
</protein>
<proteinExistence type="predicted"/>
<evidence type="ECO:0008006" key="4">
    <source>
        <dbReference type="Google" id="ProtNLM"/>
    </source>
</evidence>
<dbReference type="EMBL" id="JAKNSF020000045">
    <property type="protein sequence ID" value="KAK7726092.1"/>
    <property type="molecule type" value="Genomic_DNA"/>
</dbReference>
<sequence>MRGVKKRKAVDEAESESDEGDYRGLSRIALVSRRKRMKVSKKAFADFWATDINGMSFAAYAHKSPSVPGSQNQDEKSLFCSTPENGWKWPEKAVGGLSGLSPSVDSGISLGDPRDTRPRQNEEPESDENEENPRYDTTGLYSTTMSPTRGLSTEEDDHDKHVEGNKATSPAAEKWKSERDGQGSYTYYRSLDDGEDEDEYVEVNGITYVIPAKPKSKRHLDRRGQFGDTSRRSPRYYAYEPRRPQTPIPFAAQRISTSARKATEVDAKKHRIPPGYSLRNWDPKEDPILLLGSVFDANSLGKWIYDWTVYTHGAATPISDMAGELWLLLIQLAGKIMRSKEVTHRVQPLEAREMVEDFIDSGERITDKLRKLLKTCEQPMLKASKKKEQLGRNSGIEFVETIFGRERELEKTERFMQQVRLWNMRFDANCEGILKGLQSEAPSNGL</sequence>
<dbReference type="Proteomes" id="UP001430848">
    <property type="component" value="Unassembled WGS sequence"/>
</dbReference>
<feature type="region of interest" description="Disordered" evidence="1">
    <location>
        <begin position="64"/>
        <end position="83"/>
    </location>
</feature>
<accession>A0ABR1P479</accession>
<evidence type="ECO:0000256" key="1">
    <source>
        <dbReference type="SAM" id="MobiDB-lite"/>
    </source>
</evidence>
<reference evidence="2 3" key="1">
    <citation type="submission" date="2024-02" db="EMBL/GenBank/DDBJ databases">
        <title>De novo assembly and annotation of 12 fungi associated with fruit tree decline syndrome in Ontario, Canada.</title>
        <authorList>
            <person name="Sulman M."/>
            <person name="Ellouze W."/>
            <person name="Ilyukhin E."/>
        </authorList>
    </citation>
    <scope>NUCLEOTIDE SEQUENCE [LARGE SCALE GENOMIC DNA]</scope>
    <source>
        <strain evidence="2 3">M169</strain>
    </source>
</reference>
<comment type="caution">
    <text evidence="2">The sequence shown here is derived from an EMBL/GenBank/DDBJ whole genome shotgun (WGS) entry which is preliminary data.</text>
</comment>
<evidence type="ECO:0000313" key="2">
    <source>
        <dbReference type="EMBL" id="KAK7726092.1"/>
    </source>
</evidence>
<feature type="compositionally biased region" description="Polar residues" evidence="1">
    <location>
        <begin position="139"/>
        <end position="151"/>
    </location>
</feature>
<organism evidence="2 3">
    <name type="scientific">Diaporthe eres</name>
    <name type="common">Phomopsis oblonga</name>
    <dbReference type="NCBI Taxonomy" id="83184"/>
    <lineage>
        <taxon>Eukaryota</taxon>
        <taxon>Fungi</taxon>
        <taxon>Dikarya</taxon>
        <taxon>Ascomycota</taxon>
        <taxon>Pezizomycotina</taxon>
        <taxon>Sordariomycetes</taxon>
        <taxon>Sordariomycetidae</taxon>
        <taxon>Diaporthales</taxon>
        <taxon>Diaporthaceae</taxon>
        <taxon>Diaporthe</taxon>
        <taxon>Diaporthe eres species complex</taxon>
    </lineage>
</organism>
<gene>
    <name evidence="2" type="ORF">SLS63_007769</name>
</gene>
<keyword evidence="3" id="KW-1185">Reference proteome</keyword>